<dbReference type="EMBL" id="JARACI010001161">
    <property type="protein sequence ID" value="MDD9207837.1"/>
    <property type="molecule type" value="Genomic_DNA"/>
</dbReference>
<comment type="caution">
    <text evidence="1">The sequence shown here is derived from an EMBL/GenBank/DDBJ whole genome shotgun (WGS) entry which is preliminary data.</text>
</comment>
<name>A0ABT5U0W7_9MICO</name>
<reference evidence="1" key="1">
    <citation type="submission" date="2023-02" db="EMBL/GenBank/DDBJ databases">
        <title>Georgenia sp.10Sc9-8, isolated from a soil sample collected from the Taklamakan desert.</title>
        <authorList>
            <person name="Liu S."/>
        </authorList>
    </citation>
    <scope>NUCLEOTIDE SEQUENCE</scope>
    <source>
        <strain evidence="1">10Sc9-8</strain>
    </source>
</reference>
<dbReference type="Gene3D" id="6.10.140.2180">
    <property type="match status" value="1"/>
</dbReference>
<sequence length="109" mass="12007">MERTYRLNQERVSVDADGARGLSAEEHRAAVRALVAGVLADADRYLDRDDVDPGRDRVGYRQVGFYATDEEVDALLRTVREALARLAGNGPGDGRTRRLLTTVLLPAEP</sequence>
<keyword evidence="2" id="KW-1185">Reference proteome</keyword>
<proteinExistence type="predicted"/>
<dbReference type="Proteomes" id="UP001165561">
    <property type="component" value="Unassembled WGS sequence"/>
</dbReference>
<gene>
    <name evidence="1" type="ORF">PU560_15380</name>
</gene>
<evidence type="ECO:0000313" key="2">
    <source>
        <dbReference type="Proteomes" id="UP001165561"/>
    </source>
</evidence>
<evidence type="ECO:0000313" key="1">
    <source>
        <dbReference type="EMBL" id="MDD9207837.1"/>
    </source>
</evidence>
<protein>
    <submittedName>
        <fullName evidence="1">Uncharacterized protein</fullName>
    </submittedName>
</protein>
<organism evidence="1 2">
    <name type="scientific">Georgenia halotolerans</name>
    <dbReference type="NCBI Taxonomy" id="3028317"/>
    <lineage>
        <taxon>Bacteria</taxon>
        <taxon>Bacillati</taxon>
        <taxon>Actinomycetota</taxon>
        <taxon>Actinomycetes</taxon>
        <taxon>Micrococcales</taxon>
        <taxon>Bogoriellaceae</taxon>
        <taxon>Georgenia</taxon>
    </lineage>
</organism>
<accession>A0ABT5U0W7</accession>